<dbReference type="AlphaFoldDB" id="W8VUJ7"/>
<dbReference type="RefSeq" id="WP_041495365.1">
    <property type="nucleotide sequence ID" value="NZ_AP014548.1"/>
</dbReference>
<accession>W8VUJ7</accession>
<dbReference type="KEGG" id="nmf:NMS_0649"/>
<organism evidence="2 3">
    <name type="scientific">Nonlabens marinus S1-08</name>
    <dbReference type="NCBI Taxonomy" id="1454201"/>
    <lineage>
        <taxon>Bacteria</taxon>
        <taxon>Pseudomonadati</taxon>
        <taxon>Bacteroidota</taxon>
        <taxon>Flavobacteriia</taxon>
        <taxon>Flavobacteriales</taxon>
        <taxon>Flavobacteriaceae</taxon>
        <taxon>Nonlabens</taxon>
    </lineage>
</organism>
<reference evidence="2 3" key="1">
    <citation type="journal article" date="2014" name="Proc. Natl. Acad. Sci. U.S.A.">
        <title>Functional characterization of flavobacteria rhodopsins reveals a unique class of light-driven chloride pump in bacteria.</title>
        <authorList>
            <person name="Yoshizawa S."/>
            <person name="Kumagai Y."/>
            <person name="Kim H."/>
            <person name="Ogura Y."/>
            <person name="Hayashi T."/>
            <person name="Iwasaki W."/>
            <person name="DeLong E.F."/>
            <person name="Kogure K."/>
        </authorList>
    </citation>
    <scope>NUCLEOTIDE SEQUENCE [LARGE SCALE GENOMIC DNA]</scope>
    <source>
        <strain evidence="2 3">S1-08</strain>
    </source>
</reference>
<proteinExistence type="predicted"/>
<keyword evidence="3" id="KW-1185">Reference proteome</keyword>
<name>W8VUJ7_9FLAO</name>
<dbReference type="EMBL" id="AP014548">
    <property type="protein sequence ID" value="BAO54658.1"/>
    <property type="molecule type" value="Genomic_DNA"/>
</dbReference>
<evidence type="ECO:0000313" key="2">
    <source>
        <dbReference type="EMBL" id="BAO54658.1"/>
    </source>
</evidence>
<dbReference type="Proteomes" id="UP000031760">
    <property type="component" value="Chromosome"/>
</dbReference>
<evidence type="ECO:0000313" key="3">
    <source>
        <dbReference type="Proteomes" id="UP000031760"/>
    </source>
</evidence>
<dbReference type="OrthoDB" id="1143463at2"/>
<keyword evidence="1" id="KW-0732">Signal</keyword>
<feature type="signal peptide" evidence="1">
    <location>
        <begin position="1"/>
        <end position="21"/>
    </location>
</feature>
<dbReference type="HOGENOM" id="CLU_1141652_0_0_10"/>
<gene>
    <name evidence="2" type="ORF">NMS_0649</name>
</gene>
<feature type="chain" id="PRO_5004913985" evidence="1">
    <location>
        <begin position="22"/>
        <end position="238"/>
    </location>
</feature>
<evidence type="ECO:0000256" key="1">
    <source>
        <dbReference type="SAM" id="SignalP"/>
    </source>
</evidence>
<dbReference type="STRING" id="1454201.NMS_0649"/>
<protein>
    <submittedName>
        <fullName evidence="2">Uncharacterized protein</fullName>
    </submittedName>
</protein>
<sequence length="238" mass="27370">MRFFHILGFLAFCSVTFSSQAQIVGSNQFPNTYRMPGGYAFIEPNTDPSLKSVTEPRSVQGSPFLFEEAVPSKIIFTDSDEESIDLELNYNAYADFMKIKDEATTSSDIELLPRGWNYDILMGERRFRFINFTHNKSEVNTHVEIVETFDDGSFLAIQWSKVIQEIFPGKDRYVSSQRYYLINTDGRALQLKNDNTIIDALPKADQDKIKEYITNNNIRFTKDLRGLKGVAKYYVSLN</sequence>